<dbReference type="InterPro" id="IPR013785">
    <property type="entry name" value="Aldolase_TIM"/>
</dbReference>
<feature type="binding site" evidence="7">
    <location>
        <position position="284"/>
    </location>
    <ligand>
        <name>glyoxylate</name>
        <dbReference type="ChEBI" id="CHEBI:36655"/>
    </ligand>
</feature>
<feature type="binding site" evidence="7">
    <location>
        <position position="132"/>
    </location>
    <ligand>
        <name>glyoxylate</name>
        <dbReference type="ChEBI" id="CHEBI:36655"/>
    </ligand>
</feature>
<evidence type="ECO:0000256" key="5">
    <source>
        <dbReference type="ARBA" id="ARBA00024042"/>
    </source>
</evidence>
<dbReference type="OrthoDB" id="8717062at2"/>
<feature type="binding site" evidence="7">
    <location>
        <position position="167"/>
    </location>
    <ligand>
        <name>glyoxylate</name>
        <dbReference type="ChEBI" id="CHEBI:36655"/>
    </ligand>
</feature>
<feature type="binding site" evidence="7">
    <location>
        <begin position="81"/>
        <end position="83"/>
    </location>
    <ligand>
        <name>FMN</name>
        <dbReference type="ChEBI" id="CHEBI:58210"/>
    </ligand>
</feature>
<dbReference type="AlphaFoldDB" id="A0A4R3V2M3"/>
<dbReference type="CDD" id="cd02809">
    <property type="entry name" value="alpha_hydroxyacid_oxid_FMN"/>
    <property type="match status" value="1"/>
</dbReference>
<evidence type="ECO:0000313" key="10">
    <source>
        <dbReference type="Proteomes" id="UP000294692"/>
    </source>
</evidence>
<feature type="binding site" evidence="7">
    <location>
        <position position="110"/>
    </location>
    <ligand>
        <name>FMN</name>
        <dbReference type="ChEBI" id="CHEBI:58210"/>
    </ligand>
</feature>
<feature type="binding site" evidence="7">
    <location>
        <position position="130"/>
    </location>
    <ligand>
        <name>FMN</name>
        <dbReference type="ChEBI" id="CHEBI:58210"/>
    </ligand>
</feature>
<evidence type="ECO:0000256" key="6">
    <source>
        <dbReference type="PIRSR" id="PIRSR000138-1"/>
    </source>
</evidence>
<name>A0A4R3V2M3_9BURK</name>
<reference evidence="9 10" key="1">
    <citation type="submission" date="2019-03" db="EMBL/GenBank/DDBJ databases">
        <title>Genomic Encyclopedia of Type Strains, Phase IV (KMG-IV): sequencing the most valuable type-strain genomes for metagenomic binning, comparative biology and taxonomic classification.</title>
        <authorList>
            <person name="Goeker M."/>
        </authorList>
    </citation>
    <scope>NUCLEOTIDE SEQUENCE [LARGE SCALE GENOMIC DNA]</scope>
    <source>
        <strain evidence="9 10">DSM 100048</strain>
    </source>
</reference>
<keyword evidence="3 7" id="KW-0288">FMN</keyword>
<feature type="active site" description="Proton acceptor" evidence="6">
    <location>
        <position position="281"/>
    </location>
</feature>
<evidence type="ECO:0000259" key="8">
    <source>
        <dbReference type="PROSITE" id="PS51349"/>
    </source>
</evidence>
<comment type="similarity">
    <text evidence="5">Belongs to the FMN-dependent alpha-hydroxy acid dehydrogenase family.</text>
</comment>
<feature type="binding site" evidence="7">
    <location>
        <position position="279"/>
    </location>
    <ligand>
        <name>FMN</name>
        <dbReference type="ChEBI" id="CHEBI:58210"/>
    </ligand>
</feature>
<keyword evidence="4" id="KW-0560">Oxidoreductase</keyword>
<dbReference type="EMBL" id="SMBX01000004">
    <property type="protein sequence ID" value="TCU99035.1"/>
    <property type="molecule type" value="Genomic_DNA"/>
</dbReference>
<evidence type="ECO:0000256" key="3">
    <source>
        <dbReference type="ARBA" id="ARBA00022643"/>
    </source>
</evidence>
<keyword evidence="10" id="KW-1185">Reference proteome</keyword>
<feature type="domain" description="FMN hydroxy acid dehydrogenase" evidence="8">
    <location>
        <begin position="2"/>
        <end position="384"/>
    </location>
</feature>
<dbReference type="SUPFAM" id="SSF51395">
    <property type="entry name" value="FMN-linked oxidoreductases"/>
    <property type="match status" value="1"/>
</dbReference>
<dbReference type="GO" id="GO:0016614">
    <property type="term" value="F:oxidoreductase activity, acting on CH-OH group of donors"/>
    <property type="evidence" value="ECO:0007669"/>
    <property type="project" value="UniProtKB-ARBA"/>
</dbReference>
<dbReference type="PIRSF" id="PIRSF000138">
    <property type="entry name" value="Al-hdrx_acd_dh"/>
    <property type="match status" value="1"/>
</dbReference>
<feature type="binding site" evidence="7">
    <location>
        <position position="28"/>
    </location>
    <ligand>
        <name>glyoxylate</name>
        <dbReference type="ChEBI" id="CHEBI:36655"/>
    </ligand>
</feature>
<dbReference type="PANTHER" id="PTHR10578:SF143">
    <property type="entry name" value="FMN-DEPENDENT ALPHA-HYDROXY ACID DEHYDROGENASE PB1A11.03"/>
    <property type="match status" value="1"/>
</dbReference>
<sequence>MSRLDKVLSIEDLRRMARSRLPVGIFGYVDGAAEDQQSKAANRRAFERWAFLPHILTNVAQRNLSRSLFGKEYAMPVGISPMGASGLCWFEGDLAMAAAAREAGVPAVLSAASSIPLEEVAAVNPDIWYQAYLPADPQVILPLFARVERAGIEVMVVTVDVPIASTRENELRNGFSLPLRPSLQLAWSGLVRPRWLAGNFAQTLMRRGVPHFENFTAQRGGPIISAPRKDHRSGRAAMSWDEIRLMRDHWKGKLVIKGVLRPEDARLAAGIGADGIVVSNHGGRQLDGACATLDALPGIAAAAGGMAVMIDSGFRRGTDVLKALCLGADFVFVGRPALYGLAAGGQAGAAKALEVLRQELDVNMALLGAADIAHLDQAYIMRAD</sequence>
<keyword evidence="2 7" id="KW-0285">Flavoprotein</keyword>
<dbReference type="PANTHER" id="PTHR10578">
    <property type="entry name" value="S -2-HYDROXY-ACID OXIDASE-RELATED"/>
    <property type="match status" value="1"/>
</dbReference>
<comment type="caution">
    <text evidence="9">The sequence shown here is derived from an EMBL/GenBank/DDBJ whole genome shotgun (WGS) entry which is preliminary data.</text>
</comment>
<dbReference type="FunFam" id="3.20.20.70:FF:000029">
    <property type="entry name" value="L-lactate dehydrogenase"/>
    <property type="match status" value="1"/>
</dbReference>
<dbReference type="Pfam" id="PF01070">
    <property type="entry name" value="FMN_dh"/>
    <property type="match status" value="1"/>
</dbReference>
<feature type="binding site" evidence="7">
    <location>
        <position position="281"/>
    </location>
    <ligand>
        <name>glyoxylate</name>
        <dbReference type="ChEBI" id="CHEBI:36655"/>
    </ligand>
</feature>
<comment type="cofactor">
    <cofactor evidence="1">
        <name>FMN</name>
        <dbReference type="ChEBI" id="CHEBI:58210"/>
    </cofactor>
</comment>
<evidence type="ECO:0000256" key="7">
    <source>
        <dbReference type="PIRSR" id="PIRSR000138-2"/>
    </source>
</evidence>
<gene>
    <name evidence="9" type="ORF">EV686_104134</name>
</gene>
<protein>
    <submittedName>
        <fullName evidence="9">L-lactate dehydrogenase (Cytochrome)</fullName>
    </submittedName>
</protein>
<feature type="binding site" evidence="7">
    <location>
        <begin position="334"/>
        <end position="335"/>
    </location>
    <ligand>
        <name>FMN</name>
        <dbReference type="ChEBI" id="CHEBI:58210"/>
    </ligand>
</feature>
<dbReference type="InterPro" id="IPR037396">
    <property type="entry name" value="FMN_HAD"/>
</dbReference>
<dbReference type="PROSITE" id="PS00557">
    <property type="entry name" value="FMN_HYDROXY_ACID_DH_1"/>
    <property type="match status" value="1"/>
</dbReference>
<feature type="binding site" evidence="7">
    <location>
        <begin position="311"/>
        <end position="315"/>
    </location>
    <ligand>
        <name>FMN</name>
        <dbReference type="ChEBI" id="CHEBI:58210"/>
    </ligand>
</feature>
<dbReference type="PROSITE" id="PS51349">
    <property type="entry name" value="FMN_HYDROXY_ACID_DH_2"/>
    <property type="match status" value="1"/>
</dbReference>
<dbReference type="Proteomes" id="UP000294692">
    <property type="component" value="Unassembled WGS sequence"/>
</dbReference>
<evidence type="ECO:0000256" key="2">
    <source>
        <dbReference type="ARBA" id="ARBA00022630"/>
    </source>
</evidence>
<dbReference type="GO" id="GO:0010181">
    <property type="term" value="F:FMN binding"/>
    <property type="evidence" value="ECO:0007669"/>
    <property type="project" value="InterPro"/>
</dbReference>
<proteinExistence type="inferred from homology"/>
<feature type="binding site" evidence="7">
    <location>
        <position position="158"/>
    </location>
    <ligand>
        <name>FMN</name>
        <dbReference type="ChEBI" id="CHEBI:58210"/>
    </ligand>
</feature>
<dbReference type="InterPro" id="IPR008259">
    <property type="entry name" value="FMN_hydac_DH_AS"/>
</dbReference>
<accession>A0A4R3V2M3</accession>
<evidence type="ECO:0000256" key="1">
    <source>
        <dbReference type="ARBA" id="ARBA00001917"/>
    </source>
</evidence>
<organism evidence="9 10">
    <name type="scientific">Paracandidimonas soli</name>
    <dbReference type="NCBI Taxonomy" id="1917182"/>
    <lineage>
        <taxon>Bacteria</taxon>
        <taxon>Pseudomonadati</taxon>
        <taxon>Pseudomonadota</taxon>
        <taxon>Betaproteobacteria</taxon>
        <taxon>Burkholderiales</taxon>
        <taxon>Alcaligenaceae</taxon>
        <taxon>Paracandidimonas</taxon>
    </lineage>
</organism>
<evidence type="ECO:0000256" key="4">
    <source>
        <dbReference type="ARBA" id="ARBA00023002"/>
    </source>
</evidence>
<dbReference type="RefSeq" id="WP_132476411.1">
    <property type="nucleotide sequence ID" value="NZ_JBHRVM010000001.1"/>
</dbReference>
<feature type="binding site" evidence="7">
    <location>
        <position position="257"/>
    </location>
    <ligand>
        <name>FMN</name>
        <dbReference type="ChEBI" id="CHEBI:58210"/>
    </ligand>
</feature>
<evidence type="ECO:0000313" key="9">
    <source>
        <dbReference type="EMBL" id="TCU99035.1"/>
    </source>
</evidence>
<dbReference type="InterPro" id="IPR000262">
    <property type="entry name" value="FMN-dep_DH"/>
</dbReference>
<dbReference type="InterPro" id="IPR012133">
    <property type="entry name" value="Alpha-hydoxy_acid_DH_FMN"/>
</dbReference>
<dbReference type="Gene3D" id="3.20.20.70">
    <property type="entry name" value="Aldolase class I"/>
    <property type="match status" value="1"/>
</dbReference>